<evidence type="ECO:0000256" key="3">
    <source>
        <dbReference type="ARBA" id="ARBA00022827"/>
    </source>
</evidence>
<dbReference type="PROSITE" id="PS00076">
    <property type="entry name" value="PYRIDINE_REDOX_1"/>
    <property type="match status" value="1"/>
</dbReference>
<evidence type="ECO:0000256" key="9">
    <source>
        <dbReference type="PIRSR" id="PIRSR000350-4"/>
    </source>
</evidence>
<feature type="binding site" evidence="8">
    <location>
        <position position="269"/>
    </location>
    <ligand>
        <name>NAD(+)</name>
        <dbReference type="ChEBI" id="CHEBI:57540"/>
    </ligand>
</feature>
<dbReference type="EMBL" id="JAGMWN010000005">
    <property type="protein sequence ID" value="MBP5857904.1"/>
    <property type="molecule type" value="Genomic_DNA"/>
</dbReference>
<dbReference type="PRINTS" id="PR00368">
    <property type="entry name" value="FADPNR"/>
</dbReference>
<reference evidence="13" key="1">
    <citation type="submission" date="2021-04" db="EMBL/GenBank/DDBJ databases">
        <authorList>
            <person name="Zhang D.-C."/>
        </authorList>
    </citation>
    <scope>NUCLEOTIDE SEQUENCE</scope>
    <source>
        <strain evidence="13">CGMCC 1.15697</strain>
    </source>
</reference>
<comment type="similarity">
    <text evidence="1 10">Belongs to the class-I pyridine nucleotide-disulfide oxidoreductase family.</text>
</comment>
<evidence type="ECO:0000259" key="11">
    <source>
        <dbReference type="Pfam" id="PF02852"/>
    </source>
</evidence>
<dbReference type="Gene3D" id="3.50.50.60">
    <property type="entry name" value="FAD/NAD(P)-binding domain"/>
    <property type="match status" value="2"/>
</dbReference>
<dbReference type="GO" id="GO:0003955">
    <property type="term" value="F:NAD(P)H dehydrogenase (quinone) activity"/>
    <property type="evidence" value="ECO:0007669"/>
    <property type="project" value="TreeGrafter"/>
</dbReference>
<dbReference type="PANTHER" id="PTHR43014:SF2">
    <property type="entry name" value="MERCURIC REDUCTASE"/>
    <property type="match status" value="1"/>
</dbReference>
<dbReference type="InterPro" id="IPR023753">
    <property type="entry name" value="FAD/NAD-binding_dom"/>
</dbReference>
<feature type="domain" description="Pyridine nucleotide-disulphide oxidoreductase dimerisation" evidence="11">
    <location>
        <begin position="345"/>
        <end position="454"/>
    </location>
</feature>
<evidence type="ECO:0000256" key="5">
    <source>
        <dbReference type="ARBA" id="ARBA00023002"/>
    </source>
</evidence>
<evidence type="ECO:0000256" key="1">
    <source>
        <dbReference type="ARBA" id="ARBA00007532"/>
    </source>
</evidence>
<keyword evidence="14" id="KW-1185">Reference proteome</keyword>
<feature type="binding site" evidence="8">
    <location>
        <begin position="178"/>
        <end position="185"/>
    </location>
    <ligand>
        <name>NAD(+)</name>
        <dbReference type="ChEBI" id="CHEBI:57540"/>
    </ligand>
</feature>
<dbReference type="FunFam" id="3.30.390.30:FF:000001">
    <property type="entry name" value="Dihydrolipoyl dehydrogenase"/>
    <property type="match status" value="1"/>
</dbReference>
<keyword evidence="6" id="KW-1015">Disulfide bond</keyword>
<dbReference type="InterPro" id="IPR036188">
    <property type="entry name" value="FAD/NAD-bd_sf"/>
</dbReference>
<evidence type="ECO:0000256" key="6">
    <source>
        <dbReference type="ARBA" id="ARBA00023157"/>
    </source>
</evidence>
<feature type="disulfide bond" description="Redox-active" evidence="9">
    <location>
        <begin position="44"/>
        <end position="49"/>
    </location>
</feature>
<evidence type="ECO:0000313" key="13">
    <source>
        <dbReference type="EMBL" id="MBP5857904.1"/>
    </source>
</evidence>
<dbReference type="SUPFAM" id="SSF51905">
    <property type="entry name" value="FAD/NAD(P)-binding domain"/>
    <property type="match status" value="1"/>
</dbReference>
<keyword evidence="8" id="KW-0520">NAD</keyword>
<keyword evidence="8" id="KW-0547">Nucleotide-binding</keyword>
<dbReference type="Pfam" id="PF07992">
    <property type="entry name" value="Pyr_redox_2"/>
    <property type="match status" value="1"/>
</dbReference>
<dbReference type="InterPro" id="IPR012999">
    <property type="entry name" value="Pyr_OxRdtase_I_AS"/>
</dbReference>
<gene>
    <name evidence="13" type="ORF">KAJ83_12870</name>
</gene>
<evidence type="ECO:0000256" key="7">
    <source>
        <dbReference type="ARBA" id="ARBA00023284"/>
    </source>
</evidence>
<feature type="binding site" evidence="8">
    <location>
        <position position="309"/>
    </location>
    <ligand>
        <name>FAD</name>
        <dbReference type="ChEBI" id="CHEBI:57692"/>
    </ligand>
</feature>
<accession>A0A8J7S6W6</accession>
<keyword evidence="5 10" id="KW-0560">Oxidoreductase</keyword>
<dbReference type="GO" id="GO:0016668">
    <property type="term" value="F:oxidoreductase activity, acting on a sulfur group of donors, NAD(P) as acceptor"/>
    <property type="evidence" value="ECO:0007669"/>
    <property type="project" value="InterPro"/>
</dbReference>
<keyword evidence="4" id="KW-0521">NADP</keyword>
<comment type="cofactor">
    <cofactor evidence="8">
        <name>FAD</name>
        <dbReference type="ChEBI" id="CHEBI:57692"/>
    </cofactor>
    <text evidence="8">Binds 1 FAD per subunit.</text>
</comment>
<dbReference type="InterPro" id="IPR001100">
    <property type="entry name" value="Pyr_nuc-diS_OxRdtase"/>
</dbReference>
<protein>
    <submittedName>
        <fullName evidence="13">FAD-dependent oxidoreductase</fullName>
    </submittedName>
</protein>
<name>A0A8J7S6W6_9PROT</name>
<proteinExistence type="inferred from homology"/>
<evidence type="ECO:0000256" key="4">
    <source>
        <dbReference type="ARBA" id="ARBA00022857"/>
    </source>
</evidence>
<comment type="caution">
    <text evidence="13">The sequence shown here is derived from an EMBL/GenBank/DDBJ whole genome shotgun (WGS) entry which is preliminary data.</text>
</comment>
<evidence type="ECO:0000256" key="8">
    <source>
        <dbReference type="PIRSR" id="PIRSR000350-3"/>
    </source>
</evidence>
<dbReference type="InterPro" id="IPR016156">
    <property type="entry name" value="FAD/NAD-linked_Rdtase_dimer_sf"/>
</dbReference>
<feature type="binding site" evidence="8">
    <location>
        <position position="201"/>
    </location>
    <ligand>
        <name>NAD(+)</name>
        <dbReference type="ChEBI" id="CHEBI:57540"/>
    </ligand>
</feature>
<evidence type="ECO:0000256" key="10">
    <source>
        <dbReference type="RuleBase" id="RU003691"/>
    </source>
</evidence>
<evidence type="ECO:0000256" key="2">
    <source>
        <dbReference type="ARBA" id="ARBA00022630"/>
    </source>
</evidence>
<sequence>MGETIDTDICVIGAGSGGLSVAAGASQMGARTVLIERGAMGGDCLNHGCVPSKALIAAGHAAHGMRAAGHFGIAPVEPAIDRAGLHRHVRHVIEAIAPNDSVERFEGLGVTVLQESARFTGPREVTAGDTVVRAKWIVVATGSTPLVPPIPGLADIPYLTNETIFGLEEEIDHLIVIGGGPIGLEMAQAHRRLGARVTVLEAGRFLAKDDPEATAVVVERLRAEGVDLRDGTKVTGASAREGGGATLTVEDADGGTETVTGSHVLVAAGRVPTTDGLDLEAAGIAHDRRGITVDRRLRTTNARVFAIGDVAGGPQFTHMAGYHAGIVIRQALFRMVWARTDDRAVPWVTYTDPELAHVGLLADDALARHGEGNVTILRWGFEENDRAQAERRTDGFVKAVLDKRGRVLGATIVGAGAGELLLPWALAVQGRMRIGKLAGVIAPYPTRSEASKRAAGSAFTGTLFSERTRKLVRFLLRF</sequence>
<dbReference type="Gene3D" id="3.30.390.30">
    <property type="match status" value="1"/>
</dbReference>
<dbReference type="SUPFAM" id="SSF55424">
    <property type="entry name" value="FAD/NAD-linked reductases, dimerisation (C-terminal) domain"/>
    <property type="match status" value="1"/>
</dbReference>
<keyword evidence="7 10" id="KW-0676">Redox-active center</keyword>
<dbReference type="Pfam" id="PF02852">
    <property type="entry name" value="Pyr_redox_dim"/>
    <property type="match status" value="1"/>
</dbReference>
<dbReference type="RefSeq" id="WP_210682473.1">
    <property type="nucleotide sequence ID" value="NZ_JAGMWN010000005.1"/>
</dbReference>
<dbReference type="Proteomes" id="UP000672602">
    <property type="component" value="Unassembled WGS sequence"/>
</dbReference>
<feature type="binding site" evidence="8">
    <location>
        <position position="53"/>
    </location>
    <ligand>
        <name>FAD</name>
        <dbReference type="ChEBI" id="CHEBI:57692"/>
    </ligand>
</feature>
<dbReference type="PIRSF" id="PIRSF000350">
    <property type="entry name" value="Mercury_reductase_MerA"/>
    <property type="match status" value="1"/>
</dbReference>
<dbReference type="PANTHER" id="PTHR43014">
    <property type="entry name" value="MERCURIC REDUCTASE"/>
    <property type="match status" value="1"/>
</dbReference>
<evidence type="ECO:0000259" key="12">
    <source>
        <dbReference type="Pfam" id="PF07992"/>
    </source>
</evidence>
<organism evidence="13 14">
    <name type="scientific">Marivibrio halodurans</name>
    <dbReference type="NCBI Taxonomy" id="2039722"/>
    <lineage>
        <taxon>Bacteria</taxon>
        <taxon>Pseudomonadati</taxon>
        <taxon>Pseudomonadota</taxon>
        <taxon>Alphaproteobacteria</taxon>
        <taxon>Rhodospirillales</taxon>
        <taxon>Rhodospirillaceae</taxon>
        <taxon>Marivibrio</taxon>
    </lineage>
</organism>
<dbReference type="PRINTS" id="PR00411">
    <property type="entry name" value="PNDRDTASEI"/>
</dbReference>
<evidence type="ECO:0000313" key="14">
    <source>
        <dbReference type="Proteomes" id="UP000672602"/>
    </source>
</evidence>
<keyword evidence="3 8" id="KW-0274">FAD</keyword>
<keyword evidence="2 10" id="KW-0285">Flavoprotein</keyword>
<dbReference type="InterPro" id="IPR004099">
    <property type="entry name" value="Pyr_nucl-diS_OxRdtase_dimer"/>
</dbReference>
<dbReference type="AlphaFoldDB" id="A0A8J7S6W6"/>
<feature type="domain" description="FAD/NAD(P)-binding" evidence="12">
    <location>
        <begin position="8"/>
        <end position="323"/>
    </location>
</feature>
<dbReference type="GO" id="GO:0050660">
    <property type="term" value="F:flavin adenine dinucleotide binding"/>
    <property type="evidence" value="ECO:0007669"/>
    <property type="project" value="TreeGrafter"/>
</dbReference>
<feature type="binding site" evidence="8">
    <location>
        <begin position="141"/>
        <end position="143"/>
    </location>
    <ligand>
        <name>FAD</name>
        <dbReference type="ChEBI" id="CHEBI:57692"/>
    </ligand>
</feature>